<name>C3PI41_CORA7</name>
<dbReference type="KEGG" id="car:cauri_1902"/>
<reference evidence="1 2" key="1">
    <citation type="journal article" date="2010" name="BMC Genomics">
        <title>Complete genome sequence and lifestyle of black-pigmented Corynebacterium aurimucosum ATCC 700975 (formerly C. nigricans CN-1) isolated from a vaginal swab of a woman with spontaneous abortion.</title>
        <authorList>
            <person name="Trost E."/>
            <person name="Gotker S."/>
            <person name="Schneider J."/>
            <person name="Schneiker-Bekel S."/>
            <person name="Szczepanowski R."/>
            <person name="Tilker A."/>
            <person name="Viehoever P."/>
            <person name="Arnold W."/>
            <person name="Bekel T."/>
            <person name="Blom J."/>
            <person name="Gartemann K.H."/>
            <person name="Linke B."/>
            <person name="Goesmann A."/>
            <person name="Puhler A."/>
            <person name="Shukla S.K."/>
            <person name="Tauch A."/>
        </authorList>
    </citation>
    <scope>NUCLEOTIDE SEQUENCE [LARGE SCALE GENOMIC DNA]</scope>
    <source>
        <strain evidence="2">ATCC 700975 / DSM 44827 / CIP 107346 / CN-1</strain>
    </source>
</reference>
<sequence length="118" mass="12846">MALRLIRKPLEVLTGTTGTGTGLLTVTGSWGTYFTAPNDGVAHVAVTGDVEQICVWVRDTDGLNIQTFRARRGAESMEQCCLNVMVPLSRGQRWFVQAEGQSKTVTVMHDFKPVPPPA</sequence>
<dbReference type="EMBL" id="CP001601">
    <property type="protein sequence ID" value="ACP33495.1"/>
    <property type="molecule type" value="Genomic_DNA"/>
</dbReference>
<dbReference type="Proteomes" id="UP000002077">
    <property type="component" value="Chromosome"/>
</dbReference>
<protein>
    <submittedName>
        <fullName evidence="1">Putative secreted protein</fullName>
    </submittedName>
</protein>
<dbReference type="STRING" id="548476.cauri_1902"/>
<dbReference type="GeneID" id="31924538"/>
<dbReference type="AlphaFoldDB" id="C3PI41"/>
<accession>C3PI41</accession>
<evidence type="ECO:0000313" key="1">
    <source>
        <dbReference type="EMBL" id="ACP33495.1"/>
    </source>
</evidence>
<dbReference type="HOGENOM" id="CLU_2069119_0_0_11"/>
<organism evidence="1 2">
    <name type="scientific">Corynebacterium aurimucosum (strain ATCC 700975 / DSM 44827 / CIP 107346 / CN-1)</name>
    <name type="common">Corynebacterium nigricans</name>
    <dbReference type="NCBI Taxonomy" id="548476"/>
    <lineage>
        <taxon>Bacteria</taxon>
        <taxon>Bacillati</taxon>
        <taxon>Actinomycetota</taxon>
        <taxon>Actinomycetes</taxon>
        <taxon>Mycobacteriales</taxon>
        <taxon>Corynebacteriaceae</taxon>
        <taxon>Corynebacterium</taxon>
    </lineage>
</organism>
<dbReference type="RefSeq" id="WP_010191038.1">
    <property type="nucleotide sequence ID" value="NC_012590.1"/>
</dbReference>
<evidence type="ECO:0000313" key="2">
    <source>
        <dbReference type="Proteomes" id="UP000002077"/>
    </source>
</evidence>
<proteinExistence type="predicted"/>
<gene>
    <name evidence="1" type="ordered locus">cauri_1902</name>
</gene>
<keyword evidence="2" id="KW-1185">Reference proteome</keyword>